<comment type="caution">
    <text evidence="2">The sequence shown here is derived from an EMBL/GenBank/DDBJ whole genome shotgun (WGS) entry which is preliminary data.</text>
</comment>
<keyword evidence="1" id="KW-0812">Transmembrane</keyword>
<protein>
    <submittedName>
        <fullName evidence="2">Uncharacterized protein</fullName>
    </submittedName>
</protein>
<keyword evidence="1" id="KW-0472">Membrane</keyword>
<evidence type="ECO:0000313" key="2">
    <source>
        <dbReference type="EMBL" id="KAL2862079.1"/>
    </source>
</evidence>
<accession>A0ABR4LD75</accession>
<dbReference type="Proteomes" id="UP001610444">
    <property type="component" value="Unassembled WGS sequence"/>
</dbReference>
<name>A0ABR4LD75_9EURO</name>
<evidence type="ECO:0000256" key="1">
    <source>
        <dbReference type="SAM" id="Phobius"/>
    </source>
</evidence>
<gene>
    <name evidence="2" type="ORF">BJX68DRAFT_17474</name>
</gene>
<dbReference type="RefSeq" id="XP_070906169.1">
    <property type="nucleotide sequence ID" value="XM_071037108.1"/>
</dbReference>
<dbReference type="EMBL" id="JBFXLR010000001">
    <property type="protein sequence ID" value="KAL2862079.1"/>
    <property type="molecule type" value="Genomic_DNA"/>
</dbReference>
<keyword evidence="3" id="KW-1185">Reference proteome</keyword>
<keyword evidence="1" id="KW-1133">Transmembrane helix</keyword>
<dbReference type="GeneID" id="98152272"/>
<feature type="transmembrane region" description="Helical" evidence="1">
    <location>
        <begin position="40"/>
        <end position="59"/>
    </location>
</feature>
<organism evidence="2 3">
    <name type="scientific">Aspergillus pseudodeflectus</name>
    <dbReference type="NCBI Taxonomy" id="176178"/>
    <lineage>
        <taxon>Eukaryota</taxon>
        <taxon>Fungi</taxon>
        <taxon>Dikarya</taxon>
        <taxon>Ascomycota</taxon>
        <taxon>Pezizomycotina</taxon>
        <taxon>Eurotiomycetes</taxon>
        <taxon>Eurotiomycetidae</taxon>
        <taxon>Eurotiales</taxon>
        <taxon>Aspergillaceae</taxon>
        <taxon>Aspergillus</taxon>
        <taxon>Aspergillus subgen. Nidulantes</taxon>
    </lineage>
</organism>
<reference evidence="2 3" key="1">
    <citation type="submission" date="2024-07" db="EMBL/GenBank/DDBJ databases">
        <title>Section-level genome sequencing and comparative genomics of Aspergillus sections Usti and Cavernicolus.</title>
        <authorList>
            <consortium name="Lawrence Berkeley National Laboratory"/>
            <person name="Nybo J.L."/>
            <person name="Vesth T.C."/>
            <person name="Theobald S."/>
            <person name="Frisvad J.C."/>
            <person name="Larsen T.O."/>
            <person name="Kjaerboelling I."/>
            <person name="Rothschild-Mancinelli K."/>
            <person name="Lyhne E.K."/>
            <person name="Kogle M.E."/>
            <person name="Barry K."/>
            <person name="Clum A."/>
            <person name="Na H."/>
            <person name="Ledsgaard L."/>
            <person name="Lin J."/>
            <person name="Lipzen A."/>
            <person name="Kuo A."/>
            <person name="Riley R."/>
            <person name="Mondo S."/>
            <person name="LaButti K."/>
            <person name="Haridas S."/>
            <person name="Pangalinan J."/>
            <person name="Salamov A.A."/>
            <person name="Simmons B.A."/>
            <person name="Magnuson J.K."/>
            <person name="Chen J."/>
            <person name="Drula E."/>
            <person name="Henrissat B."/>
            <person name="Wiebenga A."/>
            <person name="Lubbers R.J."/>
            <person name="Gomes A.C."/>
            <person name="Macurrencykelacurrency M.R."/>
            <person name="Stajich J."/>
            <person name="Grigoriev I.V."/>
            <person name="Mortensen U.H."/>
            <person name="De vries R.P."/>
            <person name="Baker S.E."/>
            <person name="Andersen M.R."/>
        </authorList>
    </citation>
    <scope>NUCLEOTIDE SEQUENCE [LARGE SCALE GENOMIC DNA]</scope>
    <source>
        <strain evidence="2 3">CBS 756.74</strain>
    </source>
</reference>
<proteinExistence type="predicted"/>
<sequence>MMIFDKLVTYSGVISRMILLACFRSGRFSRVSESRGKMKISWPTVLIDNILGFCYLLLLFSSVQISAPLLLLPWVSSILVVRLQHRLRPFWSLPTVSDLLRNHDELTFHWLGNCSSDADLFPSLTLF</sequence>
<evidence type="ECO:0000313" key="3">
    <source>
        <dbReference type="Proteomes" id="UP001610444"/>
    </source>
</evidence>